<keyword evidence="11" id="KW-1185">Reference proteome</keyword>
<name>A0A1S6IPM0_9LACT</name>
<dbReference type="InterPro" id="IPR011835">
    <property type="entry name" value="GS/SS"/>
</dbReference>
<dbReference type="OrthoDB" id="9808590at2"/>
<comment type="catalytic activity">
    <reaction evidence="1 7">
        <text>[(1-&gt;4)-alpha-D-glucosyl](n) + ADP-alpha-D-glucose = [(1-&gt;4)-alpha-D-glucosyl](n+1) + ADP + H(+)</text>
        <dbReference type="Rhea" id="RHEA:18189"/>
        <dbReference type="Rhea" id="RHEA-COMP:9584"/>
        <dbReference type="Rhea" id="RHEA-COMP:9587"/>
        <dbReference type="ChEBI" id="CHEBI:15378"/>
        <dbReference type="ChEBI" id="CHEBI:15444"/>
        <dbReference type="ChEBI" id="CHEBI:57498"/>
        <dbReference type="ChEBI" id="CHEBI:456216"/>
        <dbReference type="EC" id="2.4.1.21"/>
    </reaction>
</comment>
<dbReference type="CDD" id="cd03791">
    <property type="entry name" value="GT5_Glycogen_synthase_DULL1-like"/>
    <property type="match status" value="1"/>
</dbReference>
<dbReference type="GO" id="GO:0009011">
    <property type="term" value="F:alpha-1,4-glucan glucosyltransferase (ADP-glucose donor) activity"/>
    <property type="evidence" value="ECO:0007669"/>
    <property type="project" value="UniProtKB-UniRule"/>
</dbReference>
<dbReference type="AlphaFoldDB" id="A0A1S6IPM0"/>
<dbReference type="NCBIfam" id="NF001898">
    <property type="entry name" value="PRK00654.1-1"/>
    <property type="match status" value="1"/>
</dbReference>
<feature type="binding site" evidence="7">
    <location>
        <position position="15"/>
    </location>
    <ligand>
        <name>ADP-alpha-D-glucose</name>
        <dbReference type="ChEBI" id="CHEBI:57498"/>
    </ligand>
</feature>
<dbReference type="RefSeq" id="WP_062469053.1">
    <property type="nucleotide sequence ID" value="NZ_BBYN01000010.1"/>
</dbReference>
<dbReference type="EMBL" id="CP019728">
    <property type="protein sequence ID" value="AQS53488.1"/>
    <property type="molecule type" value="Genomic_DNA"/>
</dbReference>
<dbReference type="Pfam" id="PF08323">
    <property type="entry name" value="Glyco_transf_5"/>
    <property type="match status" value="1"/>
</dbReference>
<evidence type="ECO:0000256" key="2">
    <source>
        <dbReference type="ARBA" id="ARBA00002764"/>
    </source>
</evidence>
<evidence type="ECO:0000256" key="4">
    <source>
        <dbReference type="ARBA" id="ARBA00022676"/>
    </source>
</evidence>
<evidence type="ECO:0000256" key="6">
    <source>
        <dbReference type="ARBA" id="ARBA00023056"/>
    </source>
</evidence>
<dbReference type="Proteomes" id="UP000188993">
    <property type="component" value="Chromosome"/>
</dbReference>
<dbReference type="PANTHER" id="PTHR45825:SF11">
    <property type="entry name" value="ALPHA AMYLASE DOMAIN-CONTAINING PROTEIN"/>
    <property type="match status" value="1"/>
</dbReference>
<evidence type="ECO:0000259" key="8">
    <source>
        <dbReference type="Pfam" id="PF00534"/>
    </source>
</evidence>
<feature type="domain" description="Starch synthase catalytic" evidence="9">
    <location>
        <begin position="2"/>
        <end position="236"/>
    </location>
</feature>
<evidence type="ECO:0000256" key="5">
    <source>
        <dbReference type="ARBA" id="ARBA00022679"/>
    </source>
</evidence>
<dbReference type="InterPro" id="IPR001296">
    <property type="entry name" value="Glyco_trans_1"/>
</dbReference>
<dbReference type="GO" id="GO:0005978">
    <property type="term" value="P:glycogen biosynthetic process"/>
    <property type="evidence" value="ECO:0007669"/>
    <property type="project" value="UniProtKB-UniRule"/>
</dbReference>
<comment type="pathway">
    <text evidence="7">Glycan biosynthesis; glycogen biosynthesis.</text>
</comment>
<keyword evidence="4 7" id="KW-0328">Glycosyltransferase</keyword>
<dbReference type="KEGG" id="jda:BW727_101120"/>
<keyword evidence="5 7" id="KW-0808">Transferase</keyword>
<keyword evidence="6 7" id="KW-0320">Glycogen biosynthesis</keyword>
<dbReference type="UniPathway" id="UPA00164"/>
<dbReference type="GO" id="GO:0004373">
    <property type="term" value="F:alpha-1,4-glucan glucosyltransferase (UDP-glucose donor) activity"/>
    <property type="evidence" value="ECO:0007669"/>
    <property type="project" value="InterPro"/>
</dbReference>
<dbReference type="InterPro" id="IPR013534">
    <property type="entry name" value="Starch_synth_cat_dom"/>
</dbReference>
<dbReference type="PANTHER" id="PTHR45825">
    <property type="entry name" value="GRANULE-BOUND STARCH SYNTHASE 1, CHLOROPLASTIC/AMYLOPLASTIC"/>
    <property type="match status" value="1"/>
</dbReference>
<evidence type="ECO:0000256" key="1">
    <source>
        <dbReference type="ARBA" id="ARBA00001478"/>
    </source>
</evidence>
<evidence type="ECO:0000259" key="9">
    <source>
        <dbReference type="Pfam" id="PF08323"/>
    </source>
</evidence>
<dbReference type="Gene3D" id="3.40.50.2000">
    <property type="entry name" value="Glycogen Phosphorylase B"/>
    <property type="match status" value="2"/>
</dbReference>
<dbReference type="Pfam" id="PF00534">
    <property type="entry name" value="Glycos_transf_1"/>
    <property type="match status" value="1"/>
</dbReference>
<dbReference type="NCBIfam" id="TIGR02095">
    <property type="entry name" value="glgA"/>
    <property type="match status" value="1"/>
</dbReference>
<evidence type="ECO:0000313" key="11">
    <source>
        <dbReference type="Proteomes" id="UP000188993"/>
    </source>
</evidence>
<proteinExistence type="inferred from homology"/>
<organism evidence="10 11">
    <name type="scientific">Jeotgalibaca dankookensis</name>
    <dbReference type="NCBI Taxonomy" id="708126"/>
    <lineage>
        <taxon>Bacteria</taxon>
        <taxon>Bacillati</taxon>
        <taxon>Bacillota</taxon>
        <taxon>Bacilli</taxon>
        <taxon>Lactobacillales</taxon>
        <taxon>Carnobacteriaceae</taxon>
        <taxon>Jeotgalibaca</taxon>
    </lineage>
</organism>
<dbReference type="STRING" id="708126.BW727_101120"/>
<evidence type="ECO:0000313" key="10">
    <source>
        <dbReference type="EMBL" id="AQS53488.1"/>
    </source>
</evidence>
<accession>A0A1S6IPM0</accession>
<protein>
    <recommendedName>
        <fullName evidence="7">Glycogen synthase</fullName>
        <ecNumber evidence="7">2.4.1.21</ecNumber>
    </recommendedName>
    <alternativeName>
        <fullName evidence="7">Starch [bacterial glycogen] synthase</fullName>
    </alternativeName>
</protein>
<feature type="domain" description="Glycosyl transferase family 1" evidence="8">
    <location>
        <begin position="291"/>
        <end position="419"/>
    </location>
</feature>
<evidence type="ECO:0000256" key="3">
    <source>
        <dbReference type="ARBA" id="ARBA00010281"/>
    </source>
</evidence>
<dbReference type="HAMAP" id="MF_00484">
    <property type="entry name" value="Glycogen_synth"/>
    <property type="match status" value="1"/>
</dbReference>
<sequence>MKVLYAAAEAAPFFKTGGLGDVAGALPKELKKQGVDIRVVLPYYSSMPQEYKDLVEDLVYFYMEVGPKHVYCGIKTLELDGVTYYFIDNQDYFNRQSLYGEWDDGERFGFFSMAIIEMMEKIGFIPDVIHVNDWQTAMVPVLLVDKYHWVEAYRGIRKVLTIHNILFQGIYTQDILSNVFNTGYNIFHESGVAFHDNVNFLKGGINFSDIVTTVSPSYAEEIKRPEFGEGLEGTLQYNDWKLHGIINGIDYDINNPKTDKRLAYHYDSHDFSGKIANKKALQERLGLPVDPDIPLIGAVSRLTSQKGFQLVEEKIQELMGNRNVQVVILGTGEANFENSFRYFDYAYHNKFRAVIDFDINLAQQIYAGSDIFLMPSAFEPCGLSQMVSMRYGTLPLVHEIGGLKDTVIPYNPITGEGTGFSFNGFNGYNLLGTIYRALDVYENDSEQWHKLMKQAMSIDFSWEKPAQSYLSLYKSLT</sequence>
<comment type="function">
    <text evidence="2 7">Synthesizes alpha-1,4-glucan chains using ADP-glucose.</text>
</comment>
<comment type="similarity">
    <text evidence="3 7">Belongs to the glycosyltransferase 1 family. Bacterial/plant glycogen synthase subfamily.</text>
</comment>
<dbReference type="SUPFAM" id="SSF53756">
    <property type="entry name" value="UDP-Glycosyltransferase/glycogen phosphorylase"/>
    <property type="match status" value="1"/>
</dbReference>
<dbReference type="EC" id="2.4.1.21" evidence="7"/>
<evidence type="ECO:0000256" key="7">
    <source>
        <dbReference type="HAMAP-Rule" id="MF_00484"/>
    </source>
</evidence>
<reference evidence="10 11" key="1">
    <citation type="journal article" date="2014" name="Int. J. Syst. Evol. Microbiol.">
        <title>Jeotgalibaca dankookensis gen. nov., sp. nov., a member of the family Carnobacteriaceae, isolated from seujeot (Korean traditional food).</title>
        <authorList>
            <person name="Lee D.G."/>
            <person name="Trujillo M.E."/>
            <person name="Kang H."/>
            <person name="Ahn T.Y."/>
        </authorList>
    </citation>
    <scope>NUCLEOTIDE SEQUENCE [LARGE SCALE GENOMIC DNA]</scope>
    <source>
        <strain evidence="10 11">EX-07</strain>
    </source>
</reference>
<gene>
    <name evidence="7 10" type="primary">glgA</name>
    <name evidence="10" type="ORF">BW727_101120</name>
</gene>